<gene>
    <name evidence="1" type="ORF">UFOVP724_24</name>
</gene>
<evidence type="ECO:0000313" key="1">
    <source>
        <dbReference type="EMBL" id="CAB4159941.1"/>
    </source>
</evidence>
<sequence length="108" mass="11945">MTDSNVKLTTAAAAILDDLCDYREGADPFDVTSHNLISWTDNPKNQLVKLVFAEGTFDGTMVSTGIRVNTQLINLLAEKASLRSWLCLMSQMIDLQGMADYTTEKLVK</sequence>
<proteinExistence type="predicted"/>
<dbReference type="EMBL" id="LR796696">
    <property type="protein sequence ID" value="CAB4159941.1"/>
    <property type="molecule type" value="Genomic_DNA"/>
</dbReference>
<name>A0A6J5NRG4_9CAUD</name>
<protein>
    <submittedName>
        <fullName evidence="1">Uncharacterized protein</fullName>
    </submittedName>
</protein>
<accession>A0A6J5NRG4</accession>
<reference evidence="1" key="1">
    <citation type="submission" date="2020-04" db="EMBL/GenBank/DDBJ databases">
        <authorList>
            <person name="Chiriac C."/>
            <person name="Salcher M."/>
            <person name="Ghai R."/>
            <person name="Kavagutti S V."/>
        </authorList>
    </citation>
    <scope>NUCLEOTIDE SEQUENCE</scope>
</reference>
<organism evidence="1">
    <name type="scientific">uncultured Caudovirales phage</name>
    <dbReference type="NCBI Taxonomy" id="2100421"/>
    <lineage>
        <taxon>Viruses</taxon>
        <taxon>Duplodnaviria</taxon>
        <taxon>Heunggongvirae</taxon>
        <taxon>Uroviricota</taxon>
        <taxon>Caudoviricetes</taxon>
        <taxon>Peduoviridae</taxon>
        <taxon>Maltschvirus</taxon>
        <taxon>Maltschvirus maltsch</taxon>
    </lineage>
</organism>